<gene>
    <name evidence="17" type="ORF">CR194_18445</name>
</gene>
<reference evidence="17 18" key="1">
    <citation type="submission" date="2017-10" db="EMBL/GenBank/DDBJ databases">
        <title>Bacillus sp. nov., a halophilic bacterium isolated from a Keqin Lake.</title>
        <authorList>
            <person name="Wang H."/>
        </authorList>
    </citation>
    <scope>NUCLEOTIDE SEQUENCE [LARGE SCALE GENOMIC DNA]</scope>
    <source>
        <strain evidence="17 18">KQ-12</strain>
    </source>
</reference>
<keyword evidence="9" id="KW-0418">Kinase</keyword>
<evidence type="ECO:0000256" key="3">
    <source>
        <dbReference type="ARBA" id="ARBA00012438"/>
    </source>
</evidence>
<dbReference type="Proteomes" id="UP000248214">
    <property type="component" value="Unassembled WGS sequence"/>
</dbReference>
<evidence type="ECO:0000259" key="15">
    <source>
        <dbReference type="PROSITE" id="PS50109"/>
    </source>
</evidence>
<dbReference type="EC" id="2.7.13.3" evidence="3"/>
<dbReference type="Gene3D" id="3.30.450.20">
    <property type="entry name" value="PAS domain"/>
    <property type="match status" value="2"/>
</dbReference>
<dbReference type="InterPro" id="IPR003660">
    <property type="entry name" value="HAMP_dom"/>
</dbReference>
<evidence type="ECO:0000256" key="14">
    <source>
        <dbReference type="SAM" id="Phobius"/>
    </source>
</evidence>
<evidence type="ECO:0000313" key="17">
    <source>
        <dbReference type="EMBL" id="PYZ91614.1"/>
    </source>
</evidence>
<dbReference type="EMBL" id="PDOD01000006">
    <property type="protein sequence ID" value="PYZ91614.1"/>
    <property type="molecule type" value="Genomic_DNA"/>
</dbReference>
<keyword evidence="4" id="KW-1003">Cell membrane</keyword>
<evidence type="ECO:0000256" key="8">
    <source>
        <dbReference type="ARBA" id="ARBA00022741"/>
    </source>
</evidence>
<evidence type="ECO:0000256" key="12">
    <source>
        <dbReference type="ARBA" id="ARBA00023012"/>
    </source>
</evidence>
<evidence type="ECO:0000313" key="18">
    <source>
        <dbReference type="Proteomes" id="UP000248214"/>
    </source>
</evidence>
<dbReference type="PANTHER" id="PTHR43065:SF46">
    <property type="entry name" value="C4-DICARBOXYLATE TRANSPORT SENSOR PROTEIN DCTB"/>
    <property type="match status" value="1"/>
</dbReference>
<dbReference type="Pfam" id="PF00512">
    <property type="entry name" value="HisKA"/>
    <property type="match status" value="1"/>
</dbReference>
<dbReference type="InterPro" id="IPR033479">
    <property type="entry name" value="dCache_1"/>
</dbReference>
<dbReference type="InterPro" id="IPR005467">
    <property type="entry name" value="His_kinase_dom"/>
</dbReference>
<evidence type="ECO:0000259" key="16">
    <source>
        <dbReference type="PROSITE" id="PS50885"/>
    </source>
</evidence>
<dbReference type="SUPFAM" id="SSF103190">
    <property type="entry name" value="Sensory domain-like"/>
    <property type="match status" value="1"/>
</dbReference>
<dbReference type="InterPro" id="IPR003594">
    <property type="entry name" value="HATPase_dom"/>
</dbReference>
<dbReference type="OrthoDB" id="9815750at2"/>
<keyword evidence="6" id="KW-0808">Transferase</keyword>
<dbReference type="PROSITE" id="PS50109">
    <property type="entry name" value="HIS_KIN"/>
    <property type="match status" value="1"/>
</dbReference>
<evidence type="ECO:0000256" key="1">
    <source>
        <dbReference type="ARBA" id="ARBA00000085"/>
    </source>
</evidence>
<keyword evidence="5" id="KW-0597">Phosphoprotein</keyword>
<evidence type="ECO:0000256" key="4">
    <source>
        <dbReference type="ARBA" id="ARBA00022475"/>
    </source>
</evidence>
<evidence type="ECO:0000256" key="10">
    <source>
        <dbReference type="ARBA" id="ARBA00022840"/>
    </source>
</evidence>
<dbReference type="Pfam" id="PF02518">
    <property type="entry name" value="HATPase_c"/>
    <property type="match status" value="1"/>
</dbReference>
<feature type="domain" description="Histidine kinase" evidence="15">
    <location>
        <begin position="506"/>
        <end position="716"/>
    </location>
</feature>
<evidence type="ECO:0000256" key="6">
    <source>
        <dbReference type="ARBA" id="ARBA00022679"/>
    </source>
</evidence>
<dbReference type="InterPro" id="IPR035965">
    <property type="entry name" value="PAS-like_dom_sf"/>
</dbReference>
<dbReference type="SUPFAM" id="SSF47384">
    <property type="entry name" value="Homodimeric domain of signal transducing histidine kinase"/>
    <property type="match status" value="1"/>
</dbReference>
<dbReference type="SMART" id="SM00387">
    <property type="entry name" value="HATPase_c"/>
    <property type="match status" value="1"/>
</dbReference>
<dbReference type="PROSITE" id="PS50885">
    <property type="entry name" value="HAMP"/>
    <property type="match status" value="1"/>
</dbReference>
<comment type="catalytic activity">
    <reaction evidence="1">
        <text>ATP + protein L-histidine = ADP + protein N-phospho-L-histidine.</text>
        <dbReference type="EC" id="2.7.13.3"/>
    </reaction>
</comment>
<evidence type="ECO:0000256" key="7">
    <source>
        <dbReference type="ARBA" id="ARBA00022692"/>
    </source>
</evidence>
<proteinExistence type="predicted"/>
<protein>
    <recommendedName>
        <fullName evidence="3">histidine kinase</fullName>
        <ecNumber evidence="3">2.7.13.3</ecNumber>
    </recommendedName>
</protein>
<organism evidence="17 18">
    <name type="scientific">Salipaludibacillus keqinensis</name>
    <dbReference type="NCBI Taxonomy" id="2045207"/>
    <lineage>
        <taxon>Bacteria</taxon>
        <taxon>Bacillati</taxon>
        <taxon>Bacillota</taxon>
        <taxon>Bacilli</taxon>
        <taxon>Bacillales</taxon>
        <taxon>Bacillaceae</taxon>
    </lineage>
</organism>
<keyword evidence="11 14" id="KW-1133">Transmembrane helix</keyword>
<feature type="transmembrane region" description="Helical" evidence="14">
    <location>
        <begin position="286"/>
        <end position="305"/>
    </location>
</feature>
<dbReference type="Pfam" id="PF02743">
    <property type="entry name" value="dCache_1"/>
    <property type="match status" value="1"/>
</dbReference>
<dbReference type="PANTHER" id="PTHR43065">
    <property type="entry name" value="SENSOR HISTIDINE KINASE"/>
    <property type="match status" value="1"/>
</dbReference>
<dbReference type="InterPro" id="IPR004358">
    <property type="entry name" value="Sig_transdc_His_kin-like_C"/>
</dbReference>
<dbReference type="CDD" id="cd12914">
    <property type="entry name" value="PDC1_DGC_like"/>
    <property type="match status" value="1"/>
</dbReference>
<dbReference type="InterPro" id="IPR036097">
    <property type="entry name" value="HisK_dim/P_sf"/>
</dbReference>
<evidence type="ECO:0000256" key="11">
    <source>
        <dbReference type="ARBA" id="ARBA00022989"/>
    </source>
</evidence>
<accession>A0A323TAM9</accession>
<keyword evidence="13 14" id="KW-0472">Membrane</keyword>
<dbReference type="InterPro" id="IPR003661">
    <property type="entry name" value="HisK_dim/P_dom"/>
</dbReference>
<dbReference type="GO" id="GO:0005886">
    <property type="term" value="C:plasma membrane"/>
    <property type="evidence" value="ECO:0007669"/>
    <property type="project" value="UniProtKB-SubCell"/>
</dbReference>
<dbReference type="GO" id="GO:0000155">
    <property type="term" value="F:phosphorelay sensor kinase activity"/>
    <property type="evidence" value="ECO:0007669"/>
    <property type="project" value="InterPro"/>
</dbReference>
<feature type="domain" description="HAMP" evidence="16">
    <location>
        <begin position="309"/>
        <end position="361"/>
    </location>
</feature>
<keyword evidence="10" id="KW-0067">ATP-binding</keyword>
<dbReference type="PRINTS" id="PR00344">
    <property type="entry name" value="BCTRLSENSOR"/>
</dbReference>
<evidence type="ECO:0000256" key="13">
    <source>
        <dbReference type="ARBA" id="ARBA00023136"/>
    </source>
</evidence>
<keyword evidence="12" id="KW-0902">Two-component regulatory system</keyword>
<dbReference type="Gene3D" id="1.10.287.130">
    <property type="match status" value="1"/>
</dbReference>
<evidence type="ECO:0000256" key="2">
    <source>
        <dbReference type="ARBA" id="ARBA00004651"/>
    </source>
</evidence>
<dbReference type="SUPFAM" id="SSF55874">
    <property type="entry name" value="ATPase domain of HSP90 chaperone/DNA topoisomerase II/histidine kinase"/>
    <property type="match status" value="1"/>
</dbReference>
<dbReference type="SUPFAM" id="SSF55785">
    <property type="entry name" value="PYP-like sensor domain (PAS domain)"/>
    <property type="match status" value="1"/>
</dbReference>
<dbReference type="Gene3D" id="6.10.340.10">
    <property type="match status" value="1"/>
</dbReference>
<name>A0A323TAM9_9BACI</name>
<evidence type="ECO:0000256" key="5">
    <source>
        <dbReference type="ARBA" id="ARBA00022553"/>
    </source>
</evidence>
<sequence length="724" mass="82983">MFHTLRSKLLVFFLLIAILPMIVVGFISYTTQKQEMTNHAERSLSIQTSNMTDEISRFLKERVNDTEYLSKNPVMMDPSSSLLEIRDQMYYFLDIHDIYDDAYLLNTEGIVIGDIENEVIGEDISDRPWFAEAMKGQTFMSDIYYSSILNEPALVVAAPVYDINQDIIGVISPSFDLSNLYNMLEGYTNEQQDNGWGGYTFLLNELGEVISHPDLSKVLGVNYLDRQGFSKERLDLLVDQREIIEASDGEVHSFSKIESFPGFDQEWYVGVAVEESELYASLNDLLLRYLISFAVLIFLLTFAVYRLSDYIVRPVSQLVETTRTFADGERKDWKYVSAYEEVNHLNATFDRMTKQLEDRENAHKKSTMVLETTDNGVFALDRHTKQITLFNRMCEKVFQHDKKYVIGTTLDHLMKQSKPFMNFVNTSNLEMFLEKKEKGSQFEMECTFNGELKTYFLSISTLPKLEGEGIHDELLVVFYDLTEKREMERELLRSEKLKVVGEMSAGFAHEIRNPLTTIKGFIQLFNEQDREDNLKYYPIVIEEIDRINKIMNELLNIANPNPSNEKTNVDVEDILQDIVLLQESQMKKNHIELETFLHGNLPELHMNRDKMKQVLINLIQNGIEAMPDGGRMNIRTYLEGEEADKVVMISIEDTGAGMDRETVEKLGTPFYTTKETGTGLGLTVSYSVVEDMNGSINVSSEKGKGTTFTICLPVQADGEACEVE</sequence>
<evidence type="ECO:0000256" key="9">
    <source>
        <dbReference type="ARBA" id="ARBA00022777"/>
    </source>
</evidence>
<keyword evidence="7 14" id="KW-0812">Transmembrane</keyword>
<dbReference type="RefSeq" id="WP_110611831.1">
    <property type="nucleotide sequence ID" value="NZ_PDOD01000006.1"/>
</dbReference>
<keyword evidence="18" id="KW-1185">Reference proteome</keyword>
<keyword evidence="8" id="KW-0547">Nucleotide-binding</keyword>
<dbReference type="SMART" id="SM00388">
    <property type="entry name" value="HisKA"/>
    <property type="match status" value="1"/>
</dbReference>
<dbReference type="GO" id="GO:0005524">
    <property type="term" value="F:ATP binding"/>
    <property type="evidence" value="ECO:0007669"/>
    <property type="project" value="UniProtKB-KW"/>
</dbReference>
<dbReference type="AlphaFoldDB" id="A0A323TAM9"/>
<comment type="caution">
    <text evidence="17">The sequence shown here is derived from an EMBL/GenBank/DDBJ whole genome shotgun (WGS) entry which is preliminary data.</text>
</comment>
<comment type="subcellular location">
    <subcellularLocation>
        <location evidence="2">Cell membrane</location>
        <topology evidence="2">Multi-pass membrane protein</topology>
    </subcellularLocation>
</comment>
<dbReference type="Gene3D" id="3.30.565.10">
    <property type="entry name" value="Histidine kinase-like ATPase, C-terminal domain"/>
    <property type="match status" value="1"/>
</dbReference>
<dbReference type="CDD" id="cd00082">
    <property type="entry name" value="HisKA"/>
    <property type="match status" value="1"/>
</dbReference>
<dbReference type="InterPro" id="IPR029151">
    <property type="entry name" value="Sensor-like_sf"/>
</dbReference>
<dbReference type="InterPro" id="IPR036890">
    <property type="entry name" value="HATPase_C_sf"/>
</dbReference>